<proteinExistence type="predicted"/>
<gene>
    <name evidence="2" type="ORF">CZ674_11695</name>
</gene>
<dbReference type="AlphaFoldDB" id="A0A1R4GFZ3"/>
<protein>
    <recommendedName>
        <fullName evidence="4">Ribosomally synthesized peptide with SipW-like signal peptide</fullName>
    </recommendedName>
</protein>
<keyword evidence="3" id="KW-1185">Reference proteome</keyword>
<evidence type="ECO:0000256" key="1">
    <source>
        <dbReference type="SAM" id="SignalP"/>
    </source>
</evidence>
<sequence length="195" mass="19290">MRALLASGLVLGVGASVTLAAWTDSEHSQATFTAGHFGIVGSTNGTTFTEHATAGSAATLNFQVAPTAMAPGTTTYALYSVSTINPSVAGTVALHATGTNNSGLGAHLTYGVRTVSGVTCNAATFNGAGSAANVVAPGQPMTASSTQGVTQTVQANSGNRVNYCFAVTLPTTAPNSAQGLTTTASWEFVATSTAP</sequence>
<dbReference type="Proteomes" id="UP000195787">
    <property type="component" value="Unassembled WGS sequence"/>
</dbReference>
<feature type="chain" id="PRO_5038509466" description="Ribosomally synthesized peptide with SipW-like signal peptide" evidence="1">
    <location>
        <begin position="21"/>
        <end position="195"/>
    </location>
</feature>
<name>A0A1R4GFZ3_9MICO</name>
<feature type="signal peptide" evidence="1">
    <location>
        <begin position="1"/>
        <end position="20"/>
    </location>
</feature>
<dbReference type="InterPro" id="IPR023833">
    <property type="entry name" value="Signal_pept_SipW-depend-type"/>
</dbReference>
<reference evidence="2 3" key="1">
    <citation type="submission" date="2017-02" db="EMBL/GenBank/DDBJ databases">
        <authorList>
            <person name="Peterson S.W."/>
        </authorList>
    </citation>
    <scope>NUCLEOTIDE SEQUENCE [LARGE SCALE GENOMIC DNA]</scope>
    <source>
        <strain evidence="2 3">LMG 22410</strain>
    </source>
</reference>
<dbReference type="GeneID" id="303173869"/>
<dbReference type="RefSeq" id="WP_234988570.1">
    <property type="nucleotide sequence ID" value="NZ_FUHU01000044.1"/>
</dbReference>
<organism evidence="2 3">
    <name type="scientific">Agrococcus casei LMG 22410</name>
    <dbReference type="NCBI Taxonomy" id="1255656"/>
    <lineage>
        <taxon>Bacteria</taxon>
        <taxon>Bacillati</taxon>
        <taxon>Actinomycetota</taxon>
        <taxon>Actinomycetes</taxon>
        <taxon>Micrococcales</taxon>
        <taxon>Microbacteriaceae</taxon>
        <taxon>Agrococcus</taxon>
    </lineage>
</organism>
<evidence type="ECO:0008006" key="4">
    <source>
        <dbReference type="Google" id="ProtNLM"/>
    </source>
</evidence>
<keyword evidence="1" id="KW-0732">Signal</keyword>
<dbReference type="NCBIfam" id="TIGR04088">
    <property type="entry name" value="cognate_SipW"/>
    <property type="match status" value="1"/>
</dbReference>
<dbReference type="EMBL" id="FUHU01000044">
    <property type="protein sequence ID" value="SJM67128.1"/>
    <property type="molecule type" value="Genomic_DNA"/>
</dbReference>
<evidence type="ECO:0000313" key="2">
    <source>
        <dbReference type="EMBL" id="SJM67128.1"/>
    </source>
</evidence>
<evidence type="ECO:0000313" key="3">
    <source>
        <dbReference type="Proteomes" id="UP000195787"/>
    </source>
</evidence>
<accession>A0A1R4GFZ3</accession>